<protein>
    <submittedName>
        <fullName evidence="8">Squalene/phytoene synthase</fullName>
    </submittedName>
</protein>
<feature type="compositionally biased region" description="Basic and acidic residues" evidence="7">
    <location>
        <begin position="308"/>
        <end position="327"/>
    </location>
</feature>
<dbReference type="AlphaFoldDB" id="A0AAD4PZN1"/>
<keyword evidence="2" id="KW-0999">Mitochondrion inner membrane</keyword>
<evidence type="ECO:0000256" key="1">
    <source>
        <dbReference type="ARBA" id="ARBA00004273"/>
    </source>
</evidence>
<comment type="caution">
    <text evidence="8">The sequence shown here is derived from an EMBL/GenBank/DDBJ whole genome shotgun (WGS) entry which is preliminary data.</text>
</comment>
<accession>A0AAD4PZN1</accession>
<evidence type="ECO:0000256" key="6">
    <source>
        <dbReference type="ARBA" id="ARBA00038273"/>
    </source>
</evidence>
<dbReference type="RefSeq" id="XP_046071094.1">
    <property type="nucleotide sequence ID" value="XM_046213135.1"/>
</dbReference>
<dbReference type="GO" id="GO:0005743">
    <property type="term" value="C:mitochondrial inner membrane"/>
    <property type="evidence" value="ECO:0007669"/>
    <property type="project" value="UniProtKB-SubCell"/>
</dbReference>
<comment type="similarity">
    <text evidence="6">Belongs to the NDUFAF6 family.</text>
</comment>
<dbReference type="SUPFAM" id="SSF48576">
    <property type="entry name" value="Terpenoid synthases"/>
    <property type="match status" value="1"/>
</dbReference>
<dbReference type="InterPro" id="IPR008949">
    <property type="entry name" value="Isoprenoid_synthase_dom_sf"/>
</dbReference>
<sequence length="391" mass="43780">MSATTKALPACQTLRLQFVKKTPQQCQRRAFSRSYTHRSAASDAEIDSARRYCTDLVRKYDRSSFVLSTFIPPQSQTFYLALQALNISLSMIPDTTSTYTIGLMRLQFWRDTITRTLSGSPPKEPVAVLLAAAIDDLHTRTKGQARLSKGWFIRMINAREQSLTNAPFTNLSALETYAENTYSTLLYLTLSSFPLTSLTVDHVASHIGKAAGISTVLRGLPLVAFPPPPSHHANQTEALSGGRGQGAVTLPLDIMAQAGVKEEDIYRQGADAPGLKDAVFMVATRANDHLITARQMLTNLREGQDVGHDFEHQGEEGHEHANQHEKQNQPSYETQLREVERGFGALMPAIPTQLWLDRLEKLDFDIFNPKLLRSDWRLPWKAYLAHRNKSF</sequence>
<proteinExistence type="inferred from homology"/>
<dbReference type="GeneID" id="70243422"/>
<dbReference type="GO" id="GO:0032981">
    <property type="term" value="P:mitochondrial respiratory chain complex I assembly"/>
    <property type="evidence" value="ECO:0007669"/>
    <property type="project" value="TreeGrafter"/>
</dbReference>
<dbReference type="Gene3D" id="1.10.600.10">
    <property type="entry name" value="Farnesyl Diphosphate Synthase"/>
    <property type="match status" value="1"/>
</dbReference>
<dbReference type="InterPro" id="IPR002060">
    <property type="entry name" value="Squ/phyt_synthse"/>
</dbReference>
<gene>
    <name evidence="8" type="ORF">BGW36DRAFT_342729</name>
</gene>
<evidence type="ECO:0000256" key="7">
    <source>
        <dbReference type="SAM" id="MobiDB-lite"/>
    </source>
</evidence>
<keyword evidence="5" id="KW-0472">Membrane</keyword>
<evidence type="ECO:0000256" key="3">
    <source>
        <dbReference type="ARBA" id="ARBA00022946"/>
    </source>
</evidence>
<dbReference type="EMBL" id="JAJTJA010000007">
    <property type="protein sequence ID" value="KAH8696156.1"/>
    <property type="molecule type" value="Genomic_DNA"/>
</dbReference>
<dbReference type="Pfam" id="PF00494">
    <property type="entry name" value="SQS_PSY"/>
    <property type="match status" value="1"/>
</dbReference>
<comment type="subcellular location">
    <subcellularLocation>
        <location evidence="1">Mitochondrion inner membrane</location>
    </subcellularLocation>
</comment>
<keyword evidence="3" id="KW-0809">Transit peptide</keyword>
<dbReference type="PANTHER" id="PTHR21181:SF13">
    <property type="entry name" value="NADH DEHYDROGENASE (UBIQUINONE) COMPLEX I, ASSEMBLY FACTOR 6"/>
    <property type="match status" value="1"/>
</dbReference>
<dbReference type="Proteomes" id="UP001201262">
    <property type="component" value="Unassembled WGS sequence"/>
</dbReference>
<keyword evidence="9" id="KW-1185">Reference proteome</keyword>
<keyword evidence="4" id="KW-0496">Mitochondrion</keyword>
<evidence type="ECO:0000256" key="2">
    <source>
        <dbReference type="ARBA" id="ARBA00022792"/>
    </source>
</evidence>
<evidence type="ECO:0000256" key="4">
    <source>
        <dbReference type="ARBA" id="ARBA00023128"/>
    </source>
</evidence>
<dbReference type="PANTHER" id="PTHR21181">
    <property type="match status" value="1"/>
</dbReference>
<evidence type="ECO:0000256" key="5">
    <source>
        <dbReference type="ARBA" id="ARBA00023136"/>
    </source>
</evidence>
<name>A0AAD4PZN1_9EURO</name>
<reference evidence="8" key="1">
    <citation type="submission" date="2021-12" db="EMBL/GenBank/DDBJ databases">
        <title>Convergent genome expansion in fungi linked to evolution of root-endophyte symbiosis.</title>
        <authorList>
            <consortium name="DOE Joint Genome Institute"/>
            <person name="Ke Y.-H."/>
            <person name="Bonito G."/>
            <person name="Liao H.-L."/>
            <person name="Looney B."/>
            <person name="Rojas-Flechas A."/>
            <person name="Nash J."/>
            <person name="Hameed K."/>
            <person name="Schadt C."/>
            <person name="Martin F."/>
            <person name="Crous P.W."/>
            <person name="Miettinen O."/>
            <person name="Magnuson J.K."/>
            <person name="Labbe J."/>
            <person name="Jacobson D."/>
            <person name="Doktycz M.J."/>
            <person name="Veneault-Fourrey C."/>
            <person name="Kuo A."/>
            <person name="Mondo S."/>
            <person name="Calhoun S."/>
            <person name="Riley R."/>
            <person name="Ohm R."/>
            <person name="LaButti K."/>
            <person name="Andreopoulos B."/>
            <person name="Pangilinan J."/>
            <person name="Nolan M."/>
            <person name="Tritt A."/>
            <person name="Clum A."/>
            <person name="Lipzen A."/>
            <person name="Daum C."/>
            <person name="Barry K."/>
            <person name="Grigoriev I.V."/>
            <person name="Vilgalys R."/>
        </authorList>
    </citation>
    <scope>NUCLEOTIDE SEQUENCE</scope>
    <source>
        <strain evidence="8">PMI_201</strain>
    </source>
</reference>
<feature type="region of interest" description="Disordered" evidence="7">
    <location>
        <begin position="308"/>
        <end position="333"/>
    </location>
</feature>
<evidence type="ECO:0000313" key="9">
    <source>
        <dbReference type="Proteomes" id="UP001201262"/>
    </source>
</evidence>
<organism evidence="8 9">
    <name type="scientific">Talaromyces proteolyticus</name>
    <dbReference type="NCBI Taxonomy" id="1131652"/>
    <lineage>
        <taxon>Eukaryota</taxon>
        <taxon>Fungi</taxon>
        <taxon>Dikarya</taxon>
        <taxon>Ascomycota</taxon>
        <taxon>Pezizomycotina</taxon>
        <taxon>Eurotiomycetes</taxon>
        <taxon>Eurotiomycetidae</taxon>
        <taxon>Eurotiales</taxon>
        <taxon>Trichocomaceae</taxon>
        <taxon>Talaromyces</taxon>
        <taxon>Talaromyces sect. Bacilispori</taxon>
    </lineage>
</organism>
<evidence type="ECO:0000313" key="8">
    <source>
        <dbReference type="EMBL" id="KAH8696156.1"/>
    </source>
</evidence>